<organism evidence="2 3">
    <name type="scientific">Emiliania huxleyi (strain CCMP1516)</name>
    <dbReference type="NCBI Taxonomy" id="280463"/>
    <lineage>
        <taxon>Eukaryota</taxon>
        <taxon>Haptista</taxon>
        <taxon>Haptophyta</taxon>
        <taxon>Prymnesiophyceae</taxon>
        <taxon>Isochrysidales</taxon>
        <taxon>Noelaerhabdaceae</taxon>
        <taxon>Emiliania</taxon>
    </lineage>
</organism>
<feature type="compositionally biased region" description="Basic and acidic residues" evidence="1">
    <location>
        <begin position="70"/>
        <end position="90"/>
    </location>
</feature>
<feature type="compositionally biased region" description="Low complexity" evidence="1">
    <location>
        <begin position="749"/>
        <end position="759"/>
    </location>
</feature>
<name>A0A0D3I868_EMIH1</name>
<feature type="region of interest" description="Disordered" evidence="1">
    <location>
        <begin position="749"/>
        <end position="800"/>
    </location>
</feature>
<dbReference type="RefSeq" id="XP_005759882.1">
    <property type="nucleotide sequence ID" value="XM_005759825.1"/>
</dbReference>
<dbReference type="Proteomes" id="UP000013827">
    <property type="component" value="Unassembled WGS sequence"/>
</dbReference>
<proteinExistence type="predicted"/>
<dbReference type="EnsemblProtists" id="EOD07453">
    <property type="protein sequence ID" value="EOD07453"/>
    <property type="gene ID" value="EMIHUDRAFT_106501"/>
</dbReference>
<dbReference type="HOGENOM" id="CLU_019164_0_0_1"/>
<feature type="compositionally biased region" description="Basic and acidic residues" evidence="1">
    <location>
        <begin position="1"/>
        <end position="10"/>
    </location>
</feature>
<sequence>MGGKEREREPPPATDDEDATQATTQEGDHAGRRRGGVIRQAQPTAQHHQITAGLASSAKRRAAAMSQGERATKRVADQQRRRRQQRESKESQPAPITFDAAVAKVASEAALGVVEVEDFRDWLLDPQQAGQPIDGERITEWRASEAYERARLEYMDGCMCEGACTCTYDGVGIAPDVPGVTCDYFDEALLEPRANDGQPSGVDWSTLKQAGPRKLSFLTVDPDRAHDKRIGDDLGIDSRVANAKRRLRRLRDCIDDVSALYASYSKDSAADKKGRLTLVLPELSEWVSEGAWIGAPAVGSAVGSDATRLVAIAQLVRAARAGMGEKAVAELHAARRRVAEGGIEVLLALENLVLSASVEREAAARAVRKATAARAACEEELEKARGASEARREAAVEKATAALYAAESDIFRAEDLRRKADEELQRLHGEATAEALRAAETARVEAEAKVCAGAEAVRAAYGGLAEGVARVLAAQGASPAPAPRREEPSGEEPLGADGRGALEGRFAALLAQWAVARRRCDKAKARCEAFRRHGLEVAAAPRGEATRLGELASACEEERAAEELRALRLSDEERVAATAACDRAIGGLQRELGKLAARLSANCDMVSQHQKLFKKLAATEAKVKAAAKQADGGEPLEARRRRDEAPPRRVAASVVGSKGDARREAALAALRERADAERAQLDASAGFIDRRAEELKAEADAGAARAVREPLAVCVREYALLFTTRCASAEGVASCNAVLAASGEAVAEAASDTTASSPRDPSPPRDETGAQRVESAPGTPGNPFDGEAELEATASEGSED</sequence>
<feature type="region of interest" description="Disordered" evidence="1">
    <location>
        <begin position="477"/>
        <end position="498"/>
    </location>
</feature>
<accession>A0A0D3I868</accession>
<evidence type="ECO:0000313" key="2">
    <source>
        <dbReference type="EnsemblProtists" id="EOD07453"/>
    </source>
</evidence>
<dbReference type="KEGG" id="ehx:EMIHUDRAFT_106501"/>
<reference evidence="2" key="2">
    <citation type="submission" date="2024-10" db="UniProtKB">
        <authorList>
            <consortium name="EnsemblProtists"/>
        </authorList>
    </citation>
    <scope>IDENTIFICATION</scope>
</reference>
<feature type="region of interest" description="Disordered" evidence="1">
    <location>
        <begin position="1"/>
        <end position="95"/>
    </location>
</feature>
<dbReference type="AlphaFoldDB" id="A0A0D3I868"/>
<dbReference type="GeneID" id="17253603"/>
<feature type="region of interest" description="Disordered" evidence="1">
    <location>
        <begin position="626"/>
        <end position="656"/>
    </location>
</feature>
<feature type="compositionally biased region" description="Basic and acidic residues" evidence="1">
    <location>
        <begin position="636"/>
        <end position="647"/>
    </location>
</feature>
<evidence type="ECO:0000256" key="1">
    <source>
        <dbReference type="SAM" id="MobiDB-lite"/>
    </source>
</evidence>
<evidence type="ECO:0000313" key="3">
    <source>
        <dbReference type="Proteomes" id="UP000013827"/>
    </source>
</evidence>
<reference evidence="3" key="1">
    <citation type="journal article" date="2013" name="Nature">
        <title>Pan genome of the phytoplankton Emiliania underpins its global distribution.</title>
        <authorList>
            <person name="Read B.A."/>
            <person name="Kegel J."/>
            <person name="Klute M.J."/>
            <person name="Kuo A."/>
            <person name="Lefebvre S.C."/>
            <person name="Maumus F."/>
            <person name="Mayer C."/>
            <person name="Miller J."/>
            <person name="Monier A."/>
            <person name="Salamov A."/>
            <person name="Young J."/>
            <person name="Aguilar M."/>
            <person name="Claverie J.M."/>
            <person name="Frickenhaus S."/>
            <person name="Gonzalez K."/>
            <person name="Herman E.K."/>
            <person name="Lin Y.C."/>
            <person name="Napier J."/>
            <person name="Ogata H."/>
            <person name="Sarno A.F."/>
            <person name="Shmutz J."/>
            <person name="Schroeder D."/>
            <person name="de Vargas C."/>
            <person name="Verret F."/>
            <person name="von Dassow P."/>
            <person name="Valentin K."/>
            <person name="Van de Peer Y."/>
            <person name="Wheeler G."/>
            <person name="Dacks J.B."/>
            <person name="Delwiche C.F."/>
            <person name="Dyhrman S.T."/>
            <person name="Glockner G."/>
            <person name="John U."/>
            <person name="Richards T."/>
            <person name="Worden A.Z."/>
            <person name="Zhang X."/>
            <person name="Grigoriev I.V."/>
            <person name="Allen A.E."/>
            <person name="Bidle K."/>
            <person name="Borodovsky M."/>
            <person name="Bowler C."/>
            <person name="Brownlee C."/>
            <person name="Cock J.M."/>
            <person name="Elias M."/>
            <person name="Gladyshev V.N."/>
            <person name="Groth M."/>
            <person name="Guda C."/>
            <person name="Hadaegh A."/>
            <person name="Iglesias-Rodriguez M.D."/>
            <person name="Jenkins J."/>
            <person name="Jones B.M."/>
            <person name="Lawson T."/>
            <person name="Leese F."/>
            <person name="Lindquist E."/>
            <person name="Lobanov A."/>
            <person name="Lomsadze A."/>
            <person name="Malik S.B."/>
            <person name="Marsh M.E."/>
            <person name="Mackinder L."/>
            <person name="Mock T."/>
            <person name="Mueller-Roeber B."/>
            <person name="Pagarete A."/>
            <person name="Parker M."/>
            <person name="Probert I."/>
            <person name="Quesneville H."/>
            <person name="Raines C."/>
            <person name="Rensing S.A."/>
            <person name="Riano-Pachon D.M."/>
            <person name="Richier S."/>
            <person name="Rokitta S."/>
            <person name="Shiraiwa Y."/>
            <person name="Soanes D.M."/>
            <person name="van der Giezen M."/>
            <person name="Wahlund T.M."/>
            <person name="Williams B."/>
            <person name="Wilson W."/>
            <person name="Wolfe G."/>
            <person name="Wurch L.L."/>
        </authorList>
    </citation>
    <scope>NUCLEOTIDE SEQUENCE</scope>
</reference>
<dbReference type="PaxDb" id="2903-EOD07453"/>
<protein>
    <submittedName>
        <fullName evidence="2">Uncharacterized protein</fullName>
    </submittedName>
</protein>
<keyword evidence="3" id="KW-1185">Reference proteome</keyword>